<dbReference type="AlphaFoldDB" id="A0A0K1ENI3"/>
<dbReference type="InterPro" id="IPR008969">
    <property type="entry name" value="CarboxyPept-like_regulatory"/>
</dbReference>
<evidence type="ECO:0000313" key="3">
    <source>
        <dbReference type="EMBL" id="AKT42197.1"/>
    </source>
</evidence>
<dbReference type="Gene3D" id="3.30.1870.10">
    <property type="entry name" value="EreA-like, domain 2"/>
    <property type="match status" value="1"/>
</dbReference>
<dbReference type="CDD" id="cd14728">
    <property type="entry name" value="Ere-like"/>
    <property type="match status" value="1"/>
</dbReference>
<feature type="compositionally biased region" description="Polar residues" evidence="1">
    <location>
        <begin position="685"/>
        <end position="697"/>
    </location>
</feature>
<keyword evidence="2" id="KW-0732">Signal</keyword>
<dbReference type="Pfam" id="PF13620">
    <property type="entry name" value="CarboxypepD_reg"/>
    <property type="match status" value="2"/>
</dbReference>
<organism evidence="3 4">
    <name type="scientific">Chondromyces crocatus</name>
    <dbReference type="NCBI Taxonomy" id="52"/>
    <lineage>
        <taxon>Bacteria</taxon>
        <taxon>Pseudomonadati</taxon>
        <taxon>Myxococcota</taxon>
        <taxon>Polyangia</taxon>
        <taxon>Polyangiales</taxon>
        <taxon>Polyangiaceae</taxon>
        <taxon>Chondromyces</taxon>
    </lineage>
</organism>
<feature type="region of interest" description="Disordered" evidence="1">
    <location>
        <begin position="35"/>
        <end position="62"/>
    </location>
</feature>
<evidence type="ECO:0000256" key="2">
    <source>
        <dbReference type="SAM" id="SignalP"/>
    </source>
</evidence>
<feature type="chain" id="PRO_5005459705" description="Erythromycin esterase" evidence="2">
    <location>
        <begin position="32"/>
        <end position="829"/>
    </location>
</feature>
<protein>
    <recommendedName>
        <fullName evidence="5">Erythromycin esterase</fullName>
    </recommendedName>
</protein>
<dbReference type="SUPFAM" id="SSF49464">
    <property type="entry name" value="Carboxypeptidase regulatory domain-like"/>
    <property type="match status" value="2"/>
</dbReference>
<evidence type="ECO:0000313" key="4">
    <source>
        <dbReference type="Proteomes" id="UP000067626"/>
    </source>
</evidence>
<evidence type="ECO:0008006" key="5">
    <source>
        <dbReference type="Google" id="ProtNLM"/>
    </source>
</evidence>
<dbReference type="Proteomes" id="UP000067626">
    <property type="component" value="Chromosome"/>
</dbReference>
<sequence>MHMPRRLQALGRGVPRLTFLLPVLGMIAACAGAPVEPSAQPPTASTRAGAATPTPPRAGDIDGVIQGPDGKPVAGALVSVVAADTDETRAAGQAFTGPEGRFRVSGLPSGRYGITVTAPGLTGAYLDVFQHRETAPTEKLAIQLGGEGMTVEGAVRDKAGRPVPGAMVSLIGFSYFDADIFFAPVDGDGRYQVKVPEGRYHLAAQAPGHADEGKTVTESTTLDRTLQRAFPADQLAPEAVSTWLRANVAPIASVEVGRGFTDLAPVTAMIGEAKVVSLGEATRGTREFFQLKHRMLEVLVHQKGFRVFGIEASFAEALVVNDYIRTGKGDPVSAVRGLRFWTWDTEEVVALVRWMRAYNEDPSHPQKLAFHGFDIQSPASSVRALLTYLRQVDRSFGAEAEQALRPLDSQFDVFRYDRRGASVWEATRTGLERIAQRLESERDGYIQRSSAAAWKTARLHLDVVRQAEPGLAQGGDAPGTRDQAMAKNVLSLLDLEGPQAKMVLWAHNLHVARGQLNGSATMGEHLHQALGKDQVSLGLAFDQGSFQAQDISPGALRALRDFSVGVLQKGSLDATLGRLGVPILALDLRRAPAGSEAAAWLEAPLQSRTIGPSFQEGAASSYVREISPRASFDALLFVERTTAARPTQGDRPPPPPNRGPLPLPVNLGFEEVDAQDTALGWWNPPLSTSGDPAQRVTTVGKPSRSGKRAALIQVEPRDERLADEIGMLVQKVDAAPYQGQRVRLDVAVRTARLAPRSRARLFLEVVGTNRQMFRYVDTLERPITGTTWRDHTLEIDVPADATTLTMGLMLVGEGQAFFDDVRLKAVGAK</sequence>
<dbReference type="KEGG" id="ccro:CMC5_064200"/>
<dbReference type="STRING" id="52.CMC5_064200"/>
<dbReference type="Gene3D" id="3.40.1660.10">
    <property type="entry name" value="EreA-like (biosynthetic domain)"/>
    <property type="match status" value="1"/>
</dbReference>
<name>A0A0K1ENI3_CHOCO</name>
<evidence type="ECO:0000256" key="1">
    <source>
        <dbReference type="SAM" id="MobiDB-lite"/>
    </source>
</evidence>
<dbReference type="PANTHER" id="PTHR31299">
    <property type="entry name" value="ESTERASE, PUTATIVE (AFU_ORTHOLOGUE AFUA_1G05850)-RELATED"/>
    <property type="match status" value="1"/>
</dbReference>
<keyword evidence="4" id="KW-1185">Reference proteome</keyword>
<feature type="region of interest" description="Disordered" evidence="1">
    <location>
        <begin position="684"/>
        <end position="704"/>
    </location>
</feature>
<reference evidence="3 4" key="1">
    <citation type="submission" date="2015-07" db="EMBL/GenBank/DDBJ databases">
        <title>Genome analysis of myxobacterium Chondromyces crocatus Cm c5 reveals a high potential for natural compound synthesis and the genetic basis for the loss of fruiting body formation.</title>
        <authorList>
            <person name="Zaburannyi N."/>
            <person name="Bunk B."/>
            <person name="Maier J."/>
            <person name="Overmann J."/>
            <person name="Mueller R."/>
        </authorList>
    </citation>
    <scope>NUCLEOTIDE SEQUENCE [LARGE SCALE GENOMIC DNA]</scope>
    <source>
        <strain evidence="3 4">Cm c5</strain>
    </source>
</reference>
<dbReference type="PATRIC" id="fig|52.7.peg.7058"/>
<feature type="signal peptide" evidence="2">
    <location>
        <begin position="1"/>
        <end position="31"/>
    </location>
</feature>
<proteinExistence type="predicted"/>
<dbReference type="PROSITE" id="PS51257">
    <property type="entry name" value="PROKAR_LIPOPROTEIN"/>
    <property type="match status" value="1"/>
</dbReference>
<dbReference type="EMBL" id="CP012159">
    <property type="protein sequence ID" value="AKT42197.1"/>
    <property type="molecule type" value="Genomic_DNA"/>
</dbReference>
<dbReference type="Gene3D" id="2.60.40.1120">
    <property type="entry name" value="Carboxypeptidase-like, regulatory domain"/>
    <property type="match status" value="2"/>
</dbReference>
<gene>
    <name evidence="3" type="ORF">CMC5_064200</name>
</gene>
<dbReference type="PANTHER" id="PTHR31299:SF0">
    <property type="entry name" value="ESTERASE, PUTATIVE (AFU_ORTHOLOGUE AFUA_1G05850)-RELATED"/>
    <property type="match status" value="1"/>
</dbReference>
<accession>A0A0K1ENI3</accession>
<dbReference type="InterPro" id="IPR052036">
    <property type="entry name" value="Hydrolase/PRTase-associated"/>
</dbReference>
<dbReference type="Gene3D" id="2.60.120.260">
    <property type="entry name" value="Galactose-binding domain-like"/>
    <property type="match status" value="1"/>
</dbReference>
<dbReference type="Pfam" id="PF05139">
    <property type="entry name" value="Erythro_esteras"/>
    <property type="match status" value="1"/>
</dbReference>
<dbReference type="InterPro" id="IPR007815">
    <property type="entry name" value="Emycin_Estase"/>
</dbReference>
<dbReference type="Gene3D" id="1.20.1440.30">
    <property type="entry name" value="Biosynthetic Protein domain"/>
    <property type="match status" value="1"/>
</dbReference>
<dbReference type="GO" id="GO:0046677">
    <property type="term" value="P:response to antibiotic"/>
    <property type="evidence" value="ECO:0007669"/>
    <property type="project" value="InterPro"/>
</dbReference>
<dbReference type="SUPFAM" id="SSF159501">
    <property type="entry name" value="EreA/ChaN-like"/>
    <property type="match status" value="1"/>
</dbReference>
<feature type="compositionally biased region" description="Low complexity" evidence="1">
    <location>
        <begin position="41"/>
        <end position="52"/>
    </location>
</feature>